<evidence type="ECO:0000256" key="1">
    <source>
        <dbReference type="SAM" id="MobiDB-lite"/>
    </source>
</evidence>
<gene>
    <name evidence="2" type="primary">PLEST002057</name>
    <name evidence="2" type="ORF">PLESTB_001613100</name>
</gene>
<feature type="compositionally biased region" description="Low complexity" evidence="1">
    <location>
        <begin position="691"/>
        <end position="720"/>
    </location>
</feature>
<feature type="region of interest" description="Disordered" evidence="1">
    <location>
        <begin position="30"/>
        <end position="61"/>
    </location>
</feature>
<feature type="compositionally biased region" description="Polar residues" evidence="1">
    <location>
        <begin position="487"/>
        <end position="503"/>
    </location>
</feature>
<keyword evidence="3" id="KW-1185">Reference proteome</keyword>
<reference evidence="2 3" key="1">
    <citation type="journal article" date="2023" name="Commun. Biol.">
        <title>Reorganization of the ancestral sex-determining regions during the evolution of trioecy in Pleodorina starrii.</title>
        <authorList>
            <person name="Takahashi K."/>
            <person name="Suzuki S."/>
            <person name="Kawai-Toyooka H."/>
            <person name="Yamamoto K."/>
            <person name="Hamaji T."/>
            <person name="Ootsuki R."/>
            <person name="Yamaguchi H."/>
            <person name="Kawachi M."/>
            <person name="Higashiyama T."/>
            <person name="Nozaki H."/>
        </authorList>
    </citation>
    <scope>NUCLEOTIDE SEQUENCE [LARGE SCALE GENOMIC DNA]</scope>
    <source>
        <strain evidence="2 3">NIES-4479</strain>
    </source>
</reference>
<feature type="region of interest" description="Disordered" evidence="1">
    <location>
        <begin position="370"/>
        <end position="406"/>
    </location>
</feature>
<proteinExistence type="predicted"/>
<dbReference type="Proteomes" id="UP001165080">
    <property type="component" value="Unassembled WGS sequence"/>
</dbReference>
<feature type="region of interest" description="Disordered" evidence="1">
    <location>
        <begin position="248"/>
        <end position="292"/>
    </location>
</feature>
<feature type="compositionally biased region" description="Low complexity" evidence="1">
    <location>
        <begin position="388"/>
        <end position="399"/>
    </location>
</feature>
<accession>A0A9W6BY81</accession>
<evidence type="ECO:0000313" key="2">
    <source>
        <dbReference type="EMBL" id="GLC60443.1"/>
    </source>
</evidence>
<feature type="compositionally biased region" description="Low complexity" evidence="1">
    <location>
        <begin position="30"/>
        <end position="40"/>
    </location>
</feature>
<evidence type="ECO:0000313" key="3">
    <source>
        <dbReference type="Proteomes" id="UP001165080"/>
    </source>
</evidence>
<sequence>MMAKSEASMPMSRALTKLAVATDLGTAARPSTAAPAAAVAGGAGSGSSSGGGGGRKTALSTASGRSLLLKPCAARSVLASLPLPLTGLDHGNKASAVSATAAAAAQAPAAGAAGPGPPARSGSGSGSAVGGLTVTSGAPPAAAGTLVSSPSTPRLPPLPIHSPPPPQQAAATAAAAAAQQWTNTHPQHHPNQHFLPTSPPLPPCGMGHVSPSPAHGQGHGSEISKELRDAARNHPGLPASLLAQLHHPRRHGTAASAPVAGGAAAASAPPPPPQPCGGAAAAPPNVRPLSPRSRARMTASLVNGAQAVPPTPPQQQQQQLAAPPPAVMSGLSPEALAVLLAAPSQPPPTPGGLLVMRRAGPVAVGAGAALRPSTAQQGSGSAAGTGAAGPVASPGTPAAPSRPPVMPHITMPYKPGSIRLPTGGVPGLTAAVALGASGKTSSGPGSGGGSSSSSPVVPATAAAAASASELLRPWTSVGAASGALRPTTANPLTHSMPTDTSSALVVRVPRSVSETPHTMLPLGGMPPRNGSLSAGRVASAAKSGAGASAPGTAASAPGAAAGGGDASGGGGKVQDARQLTAQELRAVVAALAAARPEAAAMLLQRPATAASAASAGASSDPLGRPGSSAIRRPATSEAAAQGALWDSLYGNFPPGSTRSSSRASSRATTWGTLLSAGGVRDPSVYDDKWPRPSSGSSRPTSRGATGASAGAPGSAGSSSSSGGGGSSCGGSAASRRPAVSAWGATVRPLESIPEDTELHGGGEEALGATAAAAAGLDAVVPGPLRPLEPLDPDPELDVAWANIVASNQRPDTAATRAASSGLNVFSRPATGSLRIVRQAAPMVLVVEDITASTPEVLERELETLSLEELQALQAKLCAKET</sequence>
<organism evidence="2 3">
    <name type="scientific">Pleodorina starrii</name>
    <dbReference type="NCBI Taxonomy" id="330485"/>
    <lineage>
        <taxon>Eukaryota</taxon>
        <taxon>Viridiplantae</taxon>
        <taxon>Chlorophyta</taxon>
        <taxon>core chlorophytes</taxon>
        <taxon>Chlorophyceae</taxon>
        <taxon>CS clade</taxon>
        <taxon>Chlamydomonadales</taxon>
        <taxon>Volvocaceae</taxon>
        <taxon>Pleodorina</taxon>
    </lineage>
</organism>
<dbReference type="AlphaFoldDB" id="A0A9W6BY81"/>
<feature type="compositionally biased region" description="Low complexity" evidence="1">
    <location>
        <begin position="533"/>
        <end position="559"/>
    </location>
</feature>
<protein>
    <submittedName>
        <fullName evidence="2">Uncharacterized protein</fullName>
    </submittedName>
</protein>
<feature type="region of interest" description="Disordered" evidence="1">
    <location>
        <begin position="437"/>
        <end position="456"/>
    </location>
</feature>
<feature type="region of interest" description="Disordered" evidence="1">
    <location>
        <begin position="674"/>
        <end position="734"/>
    </location>
</feature>
<feature type="region of interest" description="Disordered" evidence="1">
    <location>
        <begin position="613"/>
        <end position="637"/>
    </location>
</feature>
<name>A0A9W6BY81_9CHLO</name>
<feature type="compositionally biased region" description="Low complexity" evidence="1">
    <location>
        <begin position="370"/>
        <end position="380"/>
    </location>
</feature>
<dbReference type="EMBL" id="BRXU01000034">
    <property type="protein sequence ID" value="GLC60443.1"/>
    <property type="molecule type" value="Genomic_DNA"/>
</dbReference>
<comment type="caution">
    <text evidence="2">The sequence shown here is derived from an EMBL/GenBank/DDBJ whole genome shotgun (WGS) entry which is preliminary data.</text>
</comment>
<feature type="compositionally biased region" description="Low complexity" evidence="1">
    <location>
        <begin position="254"/>
        <end position="267"/>
    </location>
</feature>
<feature type="compositionally biased region" description="Gly residues" evidence="1">
    <location>
        <begin position="41"/>
        <end position="55"/>
    </location>
</feature>
<feature type="region of interest" description="Disordered" evidence="1">
    <location>
        <begin position="109"/>
        <end position="223"/>
    </location>
</feature>
<feature type="compositionally biased region" description="Pro residues" evidence="1">
    <location>
        <begin position="153"/>
        <end position="167"/>
    </location>
</feature>
<feature type="region of interest" description="Disordered" evidence="1">
    <location>
        <begin position="305"/>
        <end position="328"/>
    </location>
</feature>
<feature type="compositionally biased region" description="Low complexity" evidence="1">
    <location>
        <begin position="168"/>
        <end position="180"/>
    </location>
</feature>
<feature type="compositionally biased region" description="Gly residues" evidence="1">
    <location>
        <begin position="560"/>
        <end position="572"/>
    </location>
</feature>
<feature type="region of interest" description="Disordered" evidence="1">
    <location>
        <begin position="485"/>
        <end position="574"/>
    </location>
</feature>